<dbReference type="InterPro" id="IPR024134">
    <property type="entry name" value="SOD_Cu/Zn_/chaperone"/>
</dbReference>
<evidence type="ECO:0000256" key="9">
    <source>
        <dbReference type="ARBA" id="ARBA00023008"/>
    </source>
</evidence>
<dbReference type="InterPro" id="IPR001424">
    <property type="entry name" value="SOD_Cu_Zn_dom"/>
</dbReference>
<dbReference type="Gene3D" id="2.60.40.200">
    <property type="entry name" value="Superoxide dismutase, copper/zinc binding domain"/>
    <property type="match status" value="1"/>
</dbReference>
<sequence>VSLPAGGHHEEAAMRGVLLRAVLMAVTLLPCCLHVVQGIARKAVCYSKGNVSMALYFEQGSIEQPVSINGEITGLSPGKHGFHVHALGDLTKGCASAGAHFNPMKKDHGAPSDSQRHVGDLGNVEANTDGLAIISMNDDHISLVGAHNIIGRSLVVHEKPDDLGKGGTEESRTTGSAGGRVGCCIVGFVSSSVLPRPSWVLTTTFLLLATVKALLCS</sequence>
<dbReference type="EMBL" id="GETE01000114">
    <property type="protein sequence ID" value="JAT79255.1"/>
    <property type="molecule type" value="Transcribed_RNA"/>
</dbReference>
<evidence type="ECO:0000259" key="10">
    <source>
        <dbReference type="Pfam" id="PF00080"/>
    </source>
</evidence>
<feature type="non-terminal residue" evidence="11">
    <location>
        <position position="1"/>
    </location>
</feature>
<keyword evidence="5" id="KW-0479">Metal-binding</keyword>
<evidence type="ECO:0000256" key="8">
    <source>
        <dbReference type="ARBA" id="ARBA00023002"/>
    </source>
</evidence>
<name>A0A1D2AJY6_ORNBR</name>
<keyword evidence="7" id="KW-0049">Antioxidant</keyword>
<accession>A0A1D2AJY6</accession>
<dbReference type="InterPro" id="IPR036423">
    <property type="entry name" value="SOD-like_Cu/Zn_dom_sf"/>
</dbReference>
<dbReference type="PRINTS" id="PR00068">
    <property type="entry name" value="CUZNDISMTASE"/>
</dbReference>
<evidence type="ECO:0000256" key="3">
    <source>
        <dbReference type="ARBA" id="ARBA00010457"/>
    </source>
</evidence>
<keyword evidence="9" id="KW-0186">Copper</keyword>
<dbReference type="SUPFAM" id="SSF49329">
    <property type="entry name" value="Cu,Zn superoxide dismutase-like"/>
    <property type="match status" value="1"/>
</dbReference>
<evidence type="ECO:0000256" key="7">
    <source>
        <dbReference type="ARBA" id="ARBA00022862"/>
    </source>
</evidence>
<dbReference type="FunFam" id="2.60.40.200:FF:000001">
    <property type="entry name" value="Superoxide dismutase [Cu-Zn]"/>
    <property type="match status" value="1"/>
</dbReference>
<reference evidence="11" key="1">
    <citation type="submission" date="2016-07" db="EMBL/GenBank/DDBJ databases">
        <title>Salivary Glands transcriptome analysis on engorged females of Ornithodoros brasiliensis (Acari:Argasidae).</title>
        <authorList>
            <person name="Simons S.M."/>
            <person name="Carvalho E."/>
            <person name="Junqueira-de-Azevedo I."/>
            <person name="Ho P.L."/>
            <person name="Giovanni D."/>
            <person name="Mendonca R."/>
            <person name="Onofrio V."/>
            <person name="Landulfo G."/>
            <person name="Ramirez D."/>
            <person name="Barros-Battesti D."/>
        </authorList>
    </citation>
    <scope>NUCLEOTIDE SEQUENCE</scope>
    <source>
        <strain evidence="11">Female</strain>
        <tissue evidence="11">Salivary gland</tissue>
    </source>
</reference>
<keyword evidence="8" id="KW-0560">Oxidoreductase</keyword>
<dbReference type="PROSITE" id="PS00087">
    <property type="entry name" value="SOD_CU_ZN_1"/>
    <property type="match status" value="1"/>
</dbReference>
<comment type="cofactor">
    <cofactor evidence="1">
        <name>Cu cation</name>
        <dbReference type="ChEBI" id="CHEBI:23378"/>
    </cofactor>
</comment>
<dbReference type="CDD" id="cd00305">
    <property type="entry name" value="Cu-Zn_Superoxide_Dismutase"/>
    <property type="match status" value="1"/>
</dbReference>
<comment type="cofactor">
    <cofactor evidence="2">
        <name>Zn(2+)</name>
        <dbReference type="ChEBI" id="CHEBI:29105"/>
    </cofactor>
</comment>
<proteinExistence type="inferred from homology"/>
<evidence type="ECO:0000256" key="2">
    <source>
        <dbReference type="ARBA" id="ARBA00001947"/>
    </source>
</evidence>
<dbReference type="GO" id="GO:0005507">
    <property type="term" value="F:copper ion binding"/>
    <property type="evidence" value="ECO:0007669"/>
    <property type="project" value="InterPro"/>
</dbReference>
<dbReference type="AlphaFoldDB" id="A0A1D2AJY6"/>
<protein>
    <recommendedName>
        <fullName evidence="4">superoxide dismutase</fullName>
        <ecNumber evidence="4">1.15.1.1</ecNumber>
    </recommendedName>
</protein>
<organism evidence="11">
    <name type="scientific">Ornithodoros brasiliensis</name>
    <name type="common">Mouro tick</name>
    <dbReference type="NCBI Taxonomy" id="888526"/>
    <lineage>
        <taxon>Eukaryota</taxon>
        <taxon>Metazoa</taxon>
        <taxon>Ecdysozoa</taxon>
        <taxon>Arthropoda</taxon>
        <taxon>Chelicerata</taxon>
        <taxon>Arachnida</taxon>
        <taxon>Acari</taxon>
        <taxon>Parasitiformes</taxon>
        <taxon>Ixodida</taxon>
        <taxon>Ixodoidea</taxon>
        <taxon>Argasidae</taxon>
        <taxon>Ornithodorinae</taxon>
        <taxon>Ornithodoros</taxon>
    </lineage>
</organism>
<evidence type="ECO:0000256" key="4">
    <source>
        <dbReference type="ARBA" id="ARBA00012682"/>
    </source>
</evidence>
<dbReference type="GO" id="GO:0004784">
    <property type="term" value="F:superoxide dismutase activity"/>
    <property type="evidence" value="ECO:0007669"/>
    <property type="project" value="UniProtKB-EC"/>
</dbReference>
<dbReference type="PANTHER" id="PTHR10003">
    <property type="entry name" value="SUPEROXIDE DISMUTASE CU-ZN -RELATED"/>
    <property type="match status" value="1"/>
</dbReference>
<evidence type="ECO:0000313" key="11">
    <source>
        <dbReference type="EMBL" id="JAT79255.1"/>
    </source>
</evidence>
<dbReference type="EC" id="1.15.1.1" evidence="4"/>
<evidence type="ECO:0000256" key="5">
    <source>
        <dbReference type="ARBA" id="ARBA00022723"/>
    </source>
</evidence>
<evidence type="ECO:0000256" key="6">
    <source>
        <dbReference type="ARBA" id="ARBA00022833"/>
    </source>
</evidence>
<dbReference type="Pfam" id="PF00080">
    <property type="entry name" value="Sod_Cu"/>
    <property type="match status" value="1"/>
</dbReference>
<keyword evidence="6" id="KW-0862">Zinc</keyword>
<dbReference type="InterPro" id="IPR018152">
    <property type="entry name" value="SOD_Cu/Zn_BS"/>
</dbReference>
<evidence type="ECO:0000256" key="1">
    <source>
        <dbReference type="ARBA" id="ARBA00001935"/>
    </source>
</evidence>
<feature type="domain" description="Superoxide dismutase copper/zinc binding" evidence="10">
    <location>
        <begin position="55"/>
        <end position="186"/>
    </location>
</feature>
<comment type="similarity">
    <text evidence="3">Belongs to the Cu-Zn superoxide dismutase family.</text>
</comment>